<sequence>MTLDFDCGSIARQSRDLVPQGASSKMVVTSQEPQAEIQQRFSRDSAEASGSSVRNYDAHPSPQDVLSLAAFKYLHTINPTKPEDFNAFVYYLEKVRKVLIVDTKSGSLVITVECSSLEILDRLWDDYCTGYLNEMAQKIPCDRGSAERAWPHRCENSQQPFWRRSIELVESISYMVQVSV</sequence>
<proteinExistence type="predicted"/>
<evidence type="ECO:0000313" key="2">
    <source>
        <dbReference type="EMBL" id="KAJ7388924.1"/>
    </source>
</evidence>
<dbReference type="Pfam" id="PF20694">
    <property type="entry name" value="TRADD-like_N"/>
    <property type="match status" value="1"/>
</dbReference>
<dbReference type="Proteomes" id="UP001163046">
    <property type="component" value="Unassembled WGS sequence"/>
</dbReference>
<evidence type="ECO:0000313" key="3">
    <source>
        <dbReference type="Proteomes" id="UP001163046"/>
    </source>
</evidence>
<comment type="caution">
    <text evidence="2">The sequence shown here is derived from an EMBL/GenBank/DDBJ whole genome shotgun (WGS) entry which is preliminary data.</text>
</comment>
<dbReference type="InterPro" id="IPR049341">
    <property type="entry name" value="TRADD-like_N"/>
</dbReference>
<protein>
    <recommendedName>
        <fullName evidence="1">TRADD-like N-terminal domain-containing protein</fullName>
    </recommendedName>
</protein>
<reference evidence="2" key="1">
    <citation type="submission" date="2023-01" db="EMBL/GenBank/DDBJ databases">
        <title>Genome assembly of the deep-sea coral Lophelia pertusa.</title>
        <authorList>
            <person name="Herrera S."/>
            <person name="Cordes E."/>
        </authorList>
    </citation>
    <scope>NUCLEOTIDE SEQUENCE</scope>
    <source>
        <strain evidence="2">USNM1676648</strain>
        <tissue evidence="2">Polyp</tissue>
    </source>
</reference>
<dbReference type="EMBL" id="MU825446">
    <property type="protein sequence ID" value="KAJ7388924.1"/>
    <property type="molecule type" value="Genomic_DNA"/>
</dbReference>
<keyword evidence="3" id="KW-1185">Reference proteome</keyword>
<dbReference type="AlphaFoldDB" id="A0A9W9ZXE7"/>
<gene>
    <name evidence="2" type="ORF">OS493_034848</name>
</gene>
<evidence type="ECO:0000259" key="1">
    <source>
        <dbReference type="Pfam" id="PF20694"/>
    </source>
</evidence>
<organism evidence="2 3">
    <name type="scientific">Desmophyllum pertusum</name>
    <dbReference type="NCBI Taxonomy" id="174260"/>
    <lineage>
        <taxon>Eukaryota</taxon>
        <taxon>Metazoa</taxon>
        <taxon>Cnidaria</taxon>
        <taxon>Anthozoa</taxon>
        <taxon>Hexacorallia</taxon>
        <taxon>Scleractinia</taxon>
        <taxon>Caryophylliina</taxon>
        <taxon>Caryophylliidae</taxon>
        <taxon>Desmophyllum</taxon>
    </lineage>
</organism>
<feature type="domain" description="TRADD-like N-terminal" evidence="1">
    <location>
        <begin position="83"/>
        <end position="137"/>
    </location>
</feature>
<dbReference type="OrthoDB" id="5985362at2759"/>
<name>A0A9W9ZXE7_9CNID</name>
<accession>A0A9W9ZXE7</accession>